<feature type="transmembrane region" description="Helical" evidence="1">
    <location>
        <begin position="20"/>
        <end position="38"/>
    </location>
</feature>
<proteinExistence type="predicted"/>
<comment type="caution">
    <text evidence="3">The sequence shown here is derived from an EMBL/GenBank/DDBJ whole genome shotgun (WGS) entry which is preliminary data.</text>
</comment>
<gene>
    <name evidence="3" type="ORF">GBM95_11425</name>
</gene>
<feature type="domain" description="Flavinylation-associated cytochrome" evidence="2">
    <location>
        <begin position="92"/>
        <end position="152"/>
    </location>
</feature>
<feature type="transmembrane region" description="Helical" evidence="1">
    <location>
        <begin position="164"/>
        <end position="184"/>
    </location>
</feature>
<keyword evidence="1" id="KW-1133">Transmembrane helix</keyword>
<dbReference type="AlphaFoldDB" id="A0A6I1EJA0"/>
<evidence type="ECO:0000313" key="3">
    <source>
        <dbReference type="EMBL" id="KAB7651918.1"/>
    </source>
</evidence>
<dbReference type="OrthoDB" id="9157330at2"/>
<reference evidence="3 4" key="1">
    <citation type="submission" date="2019-10" db="EMBL/GenBank/DDBJ databases">
        <title>Genome diversity of Sutterella seckii.</title>
        <authorList>
            <person name="Chaplin A.V."/>
            <person name="Sokolova S.R."/>
            <person name="Mosin K.A."/>
            <person name="Ivanova E.L."/>
            <person name="Kochetkova T.O."/>
            <person name="Goltsov A.Y."/>
            <person name="Trofimov D.Y."/>
            <person name="Efimov B.A."/>
        </authorList>
    </citation>
    <scope>NUCLEOTIDE SEQUENCE [LARGE SCALE GENOMIC DNA]</scope>
    <source>
        <strain evidence="3 4">ASD393</strain>
    </source>
</reference>
<organism evidence="3 4">
    <name type="scientific">Sutterella seckii</name>
    <dbReference type="NCBI Taxonomy" id="1944635"/>
    <lineage>
        <taxon>Bacteria</taxon>
        <taxon>Pseudomonadati</taxon>
        <taxon>Pseudomonadota</taxon>
        <taxon>Betaproteobacteria</taxon>
        <taxon>Burkholderiales</taxon>
        <taxon>Sutterellaceae</taxon>
        <taxon>Sutterella</taxon>
    </lineage>
</organism>
<dbReference type="Proteomes" id="UP000430564">
    <property type="component" value="Unassembled WGS sequence"/>
</dbReference>
<evidence type="ECO:0000259" key="2">
    <source>
        <dbReference type="Pfam" id="PF14358"/>
    </source>
</evidence>
<keyword evidence="1" id="KW-0472">Membrane</keyword>
<dbReference type="EMBL" id="WEHX01000155">
    <property type="protein sequence ID" value="KAB7651918.1"/>
    <property type="molecule type" value="Genomic_DNA"/>
</dbReference>
<dbReference type="InterPro" id="IPR025517">
    <property type="entry name" value="DUF4405"/>
</dbReference>
<feature type="transmembrane region" description="Helical" evidence="1">
    <location>
        <begin position="216"/>
        <end position="236"/>
    </location>
</feature>
<accession>A0A6I1EJA0</accession>
<feature type="transmembrane region" description="Helical" evidence="1">
    <location>
        <begin position="84"/>
        <end position="111"/>
    </location>
</feature>
<feature type="transmembrane region" description="Helical" evidence="1">
    <location>
        <begin position="131"/>
        <end position="152"/>
    </location>
</feature>
<name>A0A6I1EJA0_9BURK</name>
<evidence type="ECO:0000313" key="4">
    <source>
        <dbReference type="Proteomes" id="UP000430564"/>
    </source>
</evidence>
<protein>
    <submittedName>
        <fullName evidence="3">DUF4405 domain-containing protein</fullName>
    </submittedName>
</protein>
<dbReference type="RefSeq" id="WP_152159211.1">
    <property type="nucleotide sequence ID" value="NZ_WEHX01000155.1"/>
</dbReference>
<sequence>MMKQFLPEDPGRLWLLRIRFDRFLFLMLFAIMMDRYTLNPVHEVLGVAAILAFGLHAWANRNWYSGILRQVLGKSKVRRKKPGIGRWCVIALNFLLTLLFIASIVSGIMASQSLFAWATPDEWRMDLDYRTAHVALSVWAWFLAAIHLGLNWEVVFPGIAGKRGLRLAMGALGVLAVLLAPLAFMRREVDLMLEFQSAYIPVELEELPGLMPLDCLLLFVGTAASAAFLRTGFGFFREALKGRP</sequence>
<keyword evidence="1" id="KW-0812">Transmembrane</keyword>
<feature type="transmembrane region" description="Helical" evidence="1">
    <location>
        <begin position="44"/>
        <end position="63"/>
    </location>
</feature>
<dbReference type="Pfam" id="PF14358">
    <property type="entry name" value="DUF4405"/>
    <property type="match status" value="1"/>
</dbReference>
<evidence type="ECO:0000256" key="1">
    <source>
        <dbReference type="SAM" id="Phobius"/>
    </source>
</evidence>